<dbReference type="PANTHER" id="PTHR47171">
    <property type="entry name" value="FARA-RELATED"/>
    <property type="match status" value="1"/>
</dbReference>
<keyword evidence="10" id="KW-1185">Reference proteome</keyword>
<dbReference type="GO" id="GO:0000981">
    <property type="term" value="F:DNA-binding transcription factor activity, RNA polymerase II-specific"/>
    <property type="evidence" value="ECO:0007669"/>
    <property type="project" value="InterPro"/>
</dbReference>
<proteinExistence type="predicted"/>
<dbReference type="InterPro" id="IPR052073">
    <property type="entry name" value="Amide_Lactam_Regulators"/>
</dbReference>
<dbReference type="PANTHER" id="PTHR47171:SF3">
    <property type="entry name" value="FARA-RELATED"/>
    <property type="match status" value="1"/>
</dbReference>
<dbReference type="RefSeq" id="XP_003853132.1">
    <property type="nucleotide sequence ID" value="XM_003853084.1"/>
</dbReference>
<dbReference type="CDD" id="cd00067">
    <property type="entry name" value="GAL4"/>
    <property type="match status" value="1"/>
</dbReference>
<evidence type="ECO:0000256" key="3">
    <source>
        <dbReference type="ARBA" id="ARBA00023015"/>
    </source>
</evidence>
<dbReference type="GO" id="GO:0003677">
    <property type="term" value="F:DNA binding"/>
    <property type="evidence" value="ECO:0007669"/>
    <property type="project" value="UniProtKB-KW"/>
</dbReference>
<feature type="region of interest" description="Disordered" evidence="7">
    <location>
        <begin position="683"/>
        <end position="764"/>
    </location>
</feature>
<feature type="region of interest" description="Disordered" evidence="7">
    <location>
        <begin position="779"/>
        <end position="805"/>
    </location>
</feature>
<dbReference type="PROSITE" id="PS50048">
    <property type="entry name" value="ZN2_CY6_FUNGAL_2"/>
    <property type="match status" value="1"/>
</dbReference>
<dbReference type="OrthoDB" id="25391at2759"/>
<dbReference type="Pfam" id="PF00172">
    <property type="entry name" value="Zn_clus"/>
    <property type="match status" value="1"/>
</dbReference>
<evidence type="ECO:0000313" key="9">
    <source>
        <dbReference type="EMBL" id="EGP88108.1"/>
    </source>
</evidence>
<evidence type="ECO:0000256" key="7">
    <source>
        <dbReference type="SAM" id="MobiDB-lite"/>
    </source>
</evidence>
<dbReference type="SMART" id="SM00066">
    <property type="entry name" value="GAL4"/>
    <property type="match status" value="1"/>
</dbReference>
<dbReference type="InParanoid" id="F9X8K8"/>
<dbReference type="EMBL" id="CM001199">
    <property type="protein sequence ID" value="EGP88108.1"/>
    <property type="molecule type" value="Genomic_DNA"/>
</dbReference>
<keyword evidence="5" id="KW-0804">Transcription</keyword>
<dbReference type="eggNOG" id="ENOG502QV53">
    <property type="taxonomic scope" value="Eukaryota"/>
</dbReference>
<dbReference type="SUPFAM" id="SSF57701">
    <property type="entry name" value="Zn2/Cys6 DNA-binding domain"/>
    <property type="match status" value="1"/>
</dbReference>
<feature type="compositionally biased region" description="Polar residues" evidence="7">
    <location>
        <begin position="16"/>
        <end position="31"/>
    </location>
</feature>
<dbReference type="GO" id="GO:0006351">
    <property type="term" value="P:DNA-templated transcription"/>
    <property type="evidence" value="ECO:0007669"/>
    <property type="project" value="InterPro"/>
</dbReference>
<dbReference type="SMART" id="SM00906">
    <property type="entry name" value="Fungal_trans"/>
    <property type="match status" value="1"/>
</dbReference>
<organism evidence="9 10">
    <name type="scientific">Zymoseptoria tritici (strain CBS 115943 / IPO323)</name>
    <name type="common">Speckled leaf blotch fungus</name>
    <name type="synonym">Septoria tritici</name>
    <dbReference type="NCBI Taxonomy" id="336722"/>
    <lineage>
        <taxon>Eukaryota</taxon>
        <taxon>Fungi</taxon>
        <taxon>Dikarya</taxon>
        <taxon>Ascomycota</taxon>
        <taxon>Pezizomycotina</taxon>
        <taxon>Dothideomycetes</taxon>
        <taxon>Dothideomycetidae</taxon>
        <taxon>Mycosphaerellales</taxon>
        <taxon>Mycosphaerellaceae</taxon>
        <taxon>Zymoseptoria</taxon>
    </lineage>
</organism>
<keyword evidence="3" id="KW-0805">Transcription regulation</keyword>
<evidence type="ECO:0000256" key="1">
    <source>
        <dbReference type="ARBA" id="ARBA00022723"/>
    </source>
</evidence>
<keyword evidence="6" id="KW-0539">Nucleus</keyword>
<keyword evidence="4" id="KW-0238">DNA-binding</keyword>
<dbReference type="CDD" id="cd12148">
    <property type="entry name" value="fungal_TF_MHR"/>
    <property type="match status" value="1"/>
</dbReference>
<evidence type="ECO:0000256" key="6">
    <source>
        <dbReference type="ARBA" id="ARBA00023242"/>
    </source>
</evidence>
<evidence type="ECO:0000256" key="4">
    <source>
        <dbReference type="ARBA" id="ARBA00023125"/>
    </source>
</evidence>
<dbReference type="PROSITE" id="PS00463">
    <property type="entry name" value="ZN2_CY6_FUNGAL_1"/>
    <property type="match status" value="1"/>
</dbReference>
<feature type="region of interest" description="Disordered" evidence="7">
    <location>
        <begin position="1"/>
        <end position="57"/>
    </location>
</feature>
<dbReference type="GeneID" id="13399766"/>
<reference evidence="9 10" key="1">
    <citation type="journal article" date="2011" name="PLoS Genet.">
        <title>Finished genome of the fungal wheat pathogen Mycosphaerella graminicola reveals dispensome structure, chromosome plasticity, and stealth pathogenesis.</title>
        <authorList>
            <person name="Goodwin S.B."/>
            <person name="Ben M'barek S."/>
            <person name="Dhillon B."/>
            <person name="Wittenberg A.H.J."/>
            <person name="Crane C.F."/>
            <person name="Hane J.K."/>
            <person name="Foster A.J."/>
            <person name="Van der Lee T.A.J."/>
            <person name="Grimwood J."/>
            <person name="Aerts A."/>
            <person name="Antoniw J."/>
            <person name="Bailey A."/>
            <person name="Bluhm B."/>
            <person name="Bowler J."/>
            <person name="Bristow J."/>
            <person name="van der Burgt A."/>
            <person name="Canto-Canche B."/>
            <person name="Churchill A.C.L."/>
            <person name="Conde-Ferraez L."/>
            <person name="Cools H.J."/>
            <person name="Coutinho P.M."/>
            <person name="Csukai M."/>
            <person name="Dehal P."/>
            <person name="De Wit P."/>
            <person name="Donzelli B."/>
            <person name="van de Geest H.C."/>
            <person name="van Ham R.C.H.J."/>
            <person name="Hammond-Kosack K.E."/>
            <person name="Henrissat B."/>
            <person name="Kilian A."/>
            <person name="Kobayashi A.K."/>
            <person name="Koopmann E."/>
            <person name="Kourmpetis Y."/>
            <person name="Kuzniar A."/>
            <person name="Lindquist E."/>
            <person name="Lombard V."/>
            <person name="Maliepaard C."/>
            <person name="Martins N."/>
            <person name="Mehrabi R."/>
            <person name="Nap J.P.H."/>
            <person name="Ponomarenko A."/>
            <person name="Rudd J.J."/>
            <person name="Salamov A."/>
            <person name="Schmutz J."/>
            <person name="Schouten H.J."/>
            <person name="Shapiro H."/>
            <person name="Stergiopoulos I."/>
            <person name="Torriani S.F.F."/>
            <person name="Tu H."/>
            <person name="de Vries R.P."/>
            <person name="Waalwijk C."/>
            <person name="Ware S.B."/>
            <person name="Wiebenga A."/>
            <person name="Zwiers L.-H."/>
            <person name="Oliver R.P."/>
            <person name="Grigoriev I.V."/>
            <person name="Kema G.H.J."/>
        </authorList>
    </citation>
    <scope>NUCLEOTIDE SEQUENCE [LARGE SCALE GENOMIC DNA]</scope>
    <source>
        <strain evidence="10">CBS 115943 / IPO323</strain>
    </source>
</reference>
<accession>F9X8K8</accession>
<dbReference type="Gene3D" id="4.10.240.10">
    <property type="entry name" value="Zn(2)-C6 fungal-type DNA-binding domain"/>
    <property type="match status" value="1"/>
</dbReference>
<dbReference type="Proteomes" id="UP000008062">
    <property type="component" value="Chromosome 4"/>
</dbReference>
<evidence type="ECO:0000259" key="8">
    <source>
        <dbReference type="PROSITE" id="PS50048"/>
    </source>
</evidence>
<evidence type="ECO:0000313" key="10">
    <source>
        <dbReference type="Proteomes" id="UP000008062"/>
    </source>
</evidence>
<dbReference type="InterPro" id="IPR001138">
    <property type="entry name" value="Zn2Cys6_DnaBD"/>
</dbReference>
<evidence type="ECO:0000256" key="5">
    <source>
        <dbReference type="ARBA" id="ARBA00023163"/>
    </source>
</evidence>
<feature type="compositionally biased region" description="Polar residues" evidence="7">
    <location>
        <begin position="742"/>
        <end position="758"/>
    </location>
</feature>
<dbReference type="HOGENOM" id="CLU_006329_0_1_1"/>
<sequence length="964" mass="106421">MDQPRERPLAVAITPNDGSAQLVTPTSNTPVSAGNNGGQSGAAAPKDQMPGHPSFRRQRASRACETCHARKVRCDAASLGVPCTNCVAFSIECKIPAPKRKKTGGKKDNDRWVMEDAIAADDDRSPAVANDAFPGRGEMVMTRDIPPEKIGMNTSAGMPKTEGSDAYYASQQASNGTYAQYMKPKFARAPIKEAGRVAYLGESSNLSLLVQDRLGATDVVHYPLPENVRGARARINELDNVEIDILHQRGAFLLPPRQLCDELVDAFFTWIAPVVPVINRSKFMRRYRDTKNPPSLLLLQAILLAGSRVCSNPQLMDANGSTTPAAMTFYKRAKALYDANYEDDRVTIVQALILMGWYWEGPEGKGLAPPDASVMHLQSDVAADVTKNVFYWSRVAVIVAQGSGMHRSVEQSQLSKADKRLWKRIWWTLFTRDRSVAVALGRPVSINIDDSDVEMVTEDDFIDDEPDRPAEFPPDPTHVHFFLNYVKLCEIMGLVLSQQYSVAKKERRNNALDLTHSDMALADWLQNCPPEVRWEPQRHHFWSALLQSNYYTILCLLHRAHMPPAGAVDARPMNGYPEETAYPSRGIAYQAAAMITSIIETLQKHDQLRYTPAFIVYSLFSALIMHVYQMRSSSQTIVSATQARLTICMNALKDVSKVWLVAKMVHTLFESILGNKALEERLQKAAGRRHAKNKPSTTQRRPGNNPANTDGPDAQKRKFDDMEMGYSNGPPAPQMSYERSRPQSPVLSPSQGIPSGTQAPDMHQLPNIAASSPVIRQGNDAFMGRSRPHTRPGSPFNGFSIPGTPPDFFLHTRGSPKISEDLWQNYQPDQLFPPEANSLFPVVTNSPVQNMVDPALRGNIGQPQFNPQHLQSPSQLHAGHMPNMVDGSTVQPMDYHHDAAAWTSMNQANTARPDDVWSNSSSTTGGPIVPTTLNVGDWFEFFGIQNAGDLNGLNGLNGASNGYG</sequence>
<dbReference type="KEGG" id="ztr:MYCGRDRAFT_92834"/>
<protein>
    <recommendedName>
        <fullName evidence="8">Zn(2)-C6 fungal-type domain-containing protein</fullName>
    </recommendedName>
</protein>
<name>F9X8K8_ZYMTI</name>
<dbReference type="InterPro" id="IPR036864">
    <property type="entry name" value="Zn2-C6_fun-type_DNA-bd_sf"/>
</dbReference>
<keyword evidence="2" id="KW-0862">Zinc</keyword>
<dbReference type="InterPro" id="IPR007219">
    <property type="entry name" value="XnlR_reg_dom"/>
</dbReference>
<feature type="compositionally biased region" description="Polar residues" evidence="7">
    <location>
        <begin position="694"/>
        <end position="708"/>
    </location>
</feature>
<dbReference type="Pfam" id="PF04082">
    <property type="entry name" value="Fungal_trans"/>
    <property type="match status" value="1"/>
</dbReference>
<gene>
    <name evidence="9" type="ORF">MYCGRDRAFT_92834</name>
</gene>
<dbReference type="AlphaFoldDB" id="F9X8K8"/>
<dbReference type="STRING" id="336722.F9X8K8"/>
<dbReference type="GO" id="GO:0008270">
    <property type="term" value="F:zinc ion binding"/>
    <property type="evidence" value="ECO:0007669"/>
    <property type="project" value="InterPro"/>
</dbReference>
<feature type="domain" description="Zn(2)-C6 fungal-type" evidence="8">
    <location>
        <begin position="63"/>
        <end position="95"/>
    </location>
</feature>
<dbReference type="OMA" id="VYWEMPR"/>
<evidence type="ECO:0000256" key="2">
    <source>
        <dbReference type="ARBA" id="ARBA00022833"/>
    </source>
</evidence>
<keyword evidence="1" id="KW-0479">Metal-binding</keyword>